<dbReference type="Proteomes" id="UP001437256">
    <property type="component" value="Unassembled WGS sequence"/>
</dbReference>
<evidence type="ECO:0000313" key="2">
    <source>
        <dbReference type="EMBL" id="KAL0067080.1"/>
    </source>
</evidence>
<feature type="region of interest" description="Disordered" evidence="1">
    <location>
        <begin position="241"/>
        <end position="264"/>
    </location>
</feature>
<evidence type="ECO:0000256" key="1">
    <source>
        <dbReference type="SAM" id="MobiDB-lite"/>
    </source>
</evidence>
<dbReference type="EMBL" id="JBBXMP010000029">
    <property type="protein sequence ID" value="KAL0067080.1"/>
    <property type="molecule type" value="Genomic_DNA"/>
</dbReference>
<feature type="compositionally biased region" description="Basic and acidic residues" evidence="1">
    <location>
        <begin position="241"/>
        <end position="250"/>
    </location>
</feature>
<protein>
    <submittedName>
        <fullName evidence="2">Uncharacterized protein</fullName>
    </submittedName>
</protein>
<reference evidence="2 3" key="1">
    <citation type="submission" date="2024-05" db="EMBL/GenBank/DDBJ databases">
        <title>A draft genome resource for the thread blight pathogen Marasmius tenuissimus strain MS-2.</title>
        <authorList>
            <person name="Yulfo-Soto G.E."/>
            <person name="Baruah I.K."/>
            <person name="Amoako-Attah I."/>
            <person name="Bukari Y."/>
            <person name="Meinhardt L.W."/>
            <person name="Bailey B.A."/>
            <person name="Cohen S.P."/>
        </authorList>
    </citation>
    <scope>NUCLEOTIDE SEQUENCE [LARGE SCALE GENOMIC DNA]</scope>
    <source>
        <strain evidence="2 3">MS-2</strain>
    </source>
</reference>
<gene>
    <name evidence="2" type="ORF">AAF712_005867</name>
</gene>
<evidence type="ECO:0000313" key="3">
    <source>
        <dbReference type="Proteomes" id="UP001437256"/>
    </source>
</evidence>
<dbReference type="PANTHER" id="PTHR28058:SF1">
    <property type="entry name" value="SMALL RIBOSOMAL SUBUNIT PROTEIN BS1M"/>
    <property type="match status" value="1"/>
</dbReference>
<accession>A0ABR2ZZE3</accession>
<name>A0ABR2ZZE3_9AGAR</name>
<proteinExistence type="predicted"/>
<comment type="caution">
    <text evidence="2">The sequence shown here is derived from an EMBL/GenBank/DDBJ whole genome shotgun (WGS) entry which is preliminary data.</text>
</comment>
<keyword evidence="3" id="KW-1185">Reference proteome</keyword>
<sequence>MTVVKAVVKKTVEKTVTPPSSPFGELLRRSRFATFDPSIRQTYYTPPEAAHRGDWGLKRPLSLRRKNAFISIPAPFDSRAQYIEWSNAENEVRFIRRFEEMEVSPKLRMNVSGGNAKTSWEQTLGTKNSTNWVIDSEFAFREEGVEVEEVLAAGDRKAQERLERREEEQKKEEVDENLTAFGLRGPGQYGMRRKILEESAKVNLTPNIYAMSPKEFSRYVRKLRELRPQFQEYVKQAVEEDKAKRAERQRHQPATKYHTPESSDSADLLSVAQNRWHQHHVRFLEHHTASSFADPQSTAIEQRPHQVGGLLYARLSPLHSHLHAQAQPGIVLQASRKDASTAVRRDREDIYVASLAGMTPLVKRARAAGKRPLLDRTSEQGITRELLGHSIANMRLVPNTVVLENVPRTVGPPEQTQGVASASISSEAVIETERFDIDNPYMPGTMPYSGLEPPETKDSLYSIGQEKDELSVEMKKPKDGAAFVKNMPNSRAIWAANKKMADTVQKLLRPYGRPTSL</sequence>
<dbReference type="Pfam" id="PF11709">
    <property type="entry name" value="Mit_ribos_Mrp51"/>
    <property type="match status" value="1"/>
</dbReference>
<organism evidence="2 3">
    <name type="scientific">Marasmius tenuissimus</name>
    <dbReference type="NCBI Taxonomy" id="585030"/>
    <lineage>
        <taxon>Eukaryota</taxon>
        <taxon>Fungi</taxon>
        <taxon>Dikarya</taxon>
        <taxon>Basidiomycota</taxon>
        <taxon>Agaricomycotina</taxon>
        <taxon>Agaricomycetes</taxon>
        <taxon>Agaricomycetidae</taxon>
        <taxon>Agaricales</taxon>
        <taxon>Marasmiineae</taxon>
        <taxon>Marasmiaceae</taxon>
        <taxon>Marasmius</taxon>
    </lineage>
</organism>
<dbReference type="PANTHER" id="PTHR28058">
    <property type="entry name" value="37S RIBOSOMAL PROTEIN MRP51, MITOCHONDRIAL"/>
    <property type="match status" value="1"/>
</dbReference>
<dbReference type="InterPro" id="IPR016712">
    <property type="entry name" value="Rbsml_bS1m-like"/>
</dbReference>